<keyword evidence="3" id="KW-1185">Reference proteome</keyword>
<dbReference type="GO" id="GO:0003677">
    <property type="term" value="F:DNA binding"/>
    <property type="evidence" value="ECO:0007669"/>
    <property type="project" value="InterPro"/>
</dbReference>
<accession>A0A812JH04</accession>
<dbReference type="AlphaFoldDB" id="A0A812JH04"/>
<name>A0A812JH04_9DINO</name>
<dbReference type="Gene3D" id="1.10.443.10">
    <property type="entry name" value="Intergrase catalytic core"/>
    <property type="match status" value="1"/>
</dbReference>
<dbReference type="GO" id="GO:0006310">
    <property type="term" value="P:DNA recombination"/>
    <property type="evidence" value="ECO:0007669"/>
    <property type="project" value="UniProtKB-KW"/>
</dbReference>
<evidence type="ECO:0000256" key="1">
    <source>
        <dbReference type="ARBA" id="ARBA00023172"/>
    </source>
</evidence>
<dbReference type="SUPFAM" id="SSF56349">
    <property type="entry name" value="DNA breaking-rejoining enzymes"/>
    <property type="match status" value="1"/>
</dbReference>
<keyword evidence="1" id="KW-0233">DNA recombination</keyword>
<protein>
    <submittedName>
        <fullName evidence="2">Uncharacterized protein</fullName>
    </submittedName>
</protein>
<dbReference type="OrthoDB" id="446865at2759"/>
<dbReference type="InterPro" id="IPR011010">
    <property type="entry name" value="DNA_brk_join_enz"/>
</dbReference>
<dbReference type="Proteomes" id="UP000604046">
    <property type="component" value="Unassembled WGS sequence"/>
</dbReference>
<evidence type="ECO:0000313" key="3">
    <source>
        <dbReference type="Proteomes" id="UP000604046"/>
    </source>
</evidence>
<dbReference type="InterPro" id="IPR013762">
    <property type="entry name" value="Integrase-like_cat_sf"/>
</dbReference>
<organism evidence="2 3">
    <name type="scientific">Symbiodinium natans</name>
    <dbReference type="NCBI Taxonomy" id="878477"/>
    <lineage>
        <taxon>Eukaryota</taxon>
        <taxon>Sar</taxon>
        <taxon>Alveolata</taxon>
        <taxon>Dinophyceae</taxon>
        <taxon>Suessiales</taxon>
        <taxon>Symbiodiniaceae</taxon>
        <taxon>Symbiodinium</taxon>
    </lineage>
</organism>
<sequence>MRTGSPVPADVELAVRDALRSIERGLGGPALKDSFKLEDIRLPLQMLDEKQKSAIVAVGSWFLLREIEIAALRQKHMQIDREAQTIIMTLWASKTDQIGNLVTRTHRCYCGSVGPCLCPFHVALAFSEGLQVDPEAPLFTDRAGSVLSKSETIESIRSILQWNSVPLVRPGPAGHQQVERFGGNVLRVSGSQFMARRGVPLSTIMLVGQWGSSSIERYVQEAELDSFVLPNKKDVPGSSTQTETVALLQERVQSMADAIEKLQLRPDLVIAKKAHLRDLRRQRRLQPLDPETQRYLWLAPDCLEPLDLVQAETRRYHRLAPDCLEALDLRHGDTVWCKLAGA</sequence>
<dbReference type="EMBL" id="CAJNDS010000442">
    <property type="protein sequence ID" value="CAE7206489.1"/>
    <property type="molecule type" value="Genomic_DNA"/>
</dbReference>
<proteinExistence type="predicted"/>
<reference evidence="2" key="1">
    <citation type="submission" date="2021-02" db="EMBL/GenBank/DDBJ databases">
        <authorList>
            <person name="Dougan E. K."/>
            <person name="Rhodes N."/>
            <person name="Thang M."/>
            <person name="Chan C."/>
        </authorList>
    </citation>
    <scope>NUCLEOTIDE SEQUENCE</scope>
</reference>
<gene>
    <name evidence="2" type="ORF">SNAT2548_LOCUS6587</name>
</gene>
<comment type="caution">
    <text evidence="2">The sequence shown here is derived from an EMBL/GenBank/DDBJ whole genome shotgun (WGS) entry which is preliminary data.</text>
</comment>
<evidence type="ECO:0000313" key="2">
    <source>
        <dbReference type="EMBL" id="CAE7206489.1"/>
    </source>
</evidence>
<dbReference type="GO" id="GO:0015074">
    <property type="term" value="P:DNA integration"/>
    <property type="evidence" value="ECO:0007669"/>
    <property type="project" value="InterPro"/>
</dbReference>